<proteinExistence type="predicted"/>
<dbReference type="EMBL" id="GBXM01059762">
    <property type="protein sequence ID" value="JAH48815.1"/>
    <property type="molecule type" value="Transcribed_RNA"/>
</dbReference>
<reference evidence="1" key="1">
    <citation type="submission" date="2014-11" db="EMBL/GenBank/DDBJ databases">
        <authorList>
            <person name="Amaro Gonzalez C."/>
        </authorList>
    </citation>
    <scope>NUCLEOTIDE SEQUENCE</scope>
</reference>
<organism evidence="1">
    <name type="scientific">Anguilla anguilla</name>
    <name type="common">European freshwater eel</name>
    <name type="synonym">Muraena anguilla</name>
    <dbReference type="NCBI Taxonomy" id="7936"/>
    <lineage>
        <taxon>Eukaryota</taxon>
        <taxon>Metazoa</taxon>
        <taxon>Chordata</taxon>
        <taxon>Craniata</taxon>
        <taxon>Vertebrata</taxon>
        <taxon>Euteleostomi</taxon>
        <taxon>Actinopterygii</taxon>
        <taxon>Neopterygii</taxon>
        <taxon>Teleostei</taxon>
        <taxon>Anguilliformes</taxon>
        <taxon>Anguillidae</taxon>
        <taxon>Anguilla</taxon>
    </lineage>
</organism>
<name>A0A0E9T7J1_ANGAN</name>
<sequence length="69" mass="7811">MFACLSQKHFYLSCTGLLFVFSKMALINESFTNLAISRAWVLTRLFGEAPALGVSIRFKSQMFLPSHVH</sequence>
<protein>
    <submittedName>
        <fullName evidence="1">Uncharacterized protein</fullName>
    </submittedName>
</protein>
<dbReference type="AlphaFoldDB" id="A0A0E9T7J1"/>
<reference evidence="1" key="2">
    <citation type="journal article" date="2015" name="Fish Shellfish Immunol.">
        <title>Early steps in the European eel (Anguilla anguilla)-Vibrio vulnificus interaction in the gills: Role of the RtxA13 toxin.</title>
        <authorList>
            <person name="Callol A."/>
            <person name="Pajuelo D."/>
            <person name="Ebbesson L."/>
            <person name="Teles M."/>
            <person name="MacKenzie S."/>
            <person name="Amaro C."/>
        </authorList>
    </citation>
    <scope>NUCLEOTIDE SEQUENCE</scope>
</reference>
<evidence type="ECO:0000313" key="1">
    <source>
        <dbReference type="EMBL" id="JAH48815.1"/>
    </source>
</evidence>
<accession>A0A0E9T7J1</accession>